<dbReference type="RefSeq" id="WP_254085663.1">
    <property type="nucleotide sequence ID" value="NZ_JAHESE010000019.1"/>
</dbReference>
<dbReference type="AlphaFoldDB" id="A0AAP2DZB3"/>
<dbReference type="InterPro" id="IPR023997">
    <property type="entry name" value="TonB-dep_OMP_SusC/RagA_CS"/>
</dbReference>
<dbReference type="Pfam" id="PF07715">
    <property type="entry name" value="Plug"/>
    <property type="match status" value="1"/>
</dbReference>
<protein>
    <submittedName>
        <fullName evidence="10">TonB-dependent receptor</fullName>
    </submittedName>
</protein>
<dbReference type="InterPro" id="IPR023996">
    <property type="entry name" value="TonB-dep_OMP_SusC/RagA"/>
</dbReference>
<keyword evidence="4 7" id="KW-0812">Transmembrane</keyword>
<dbReference type="InterPro" id="IPR039426">
    <property type="entry name" value="TonB-dep_rcpt-like"/>
</dbReference>
<dbReference type="PROSITE" id="PS52016">
    <property type="entry name" value="TONB_DEPENDENT_REC_3"/>
    <property type="match status" value="1"/>
</dbReference>
<dbReference type="InterPro" id="IPR012910">
    <property type="entry name" value="Plug_dom"/>
</dbReference>
<dbReference type="Gene3D" id="2.40.170.20">
    <property type="entry name" value="TonB-dependent receptor, beta-barrel domain"/>
    <property type="match status" value="1"/>
</dbReference>
<comment type="subcellular location">
    <subcellularLocation>
        <location evidence="1 7">Cell outer membrane</location>
        <topology evidence="1 7">Multi-pass membrane protein</topology>
    </subcellularLocation>
</comment>
<evidence type="ECO:0000313" key="11">
    <source>
        <dbReference type="Proteomes" id="UP001319080"/>
    </source>
</evidence>
<evidence type="ECO:0000256" key="2">
    <source>
        <dbReference type="ARBA" id="ARBA00022448"/>
    </source>
</evidence>
<dbReference type="Gene3D" id="2.170.130.10">
    <property type="entry name" value="TonB-dependent receptor, plug domain"/>
    <property type="match status" value="1"/>
</dbReference>
<dbReference type="InterPro" id="IPR037066">
    <property type="entry name" value="Plug_dom_sf"/>
</dbReference>
<dbReference type="NCBIfam" id="TIGR04056">
    <property type="entry name" value="OMP_RagA_SusC"/>
    <property type="match status" value="1"/>
</dbReference>
<keyword evidence="5 7" id="KW-0472">Membrane</keyword>
<keyword evidence="2 7" id="KW-0813">Transport</keyword>
<dbReference type="NCBIfam" id="TIGR04057">
    <property type="entry name" value="SusC_RagA_signa"/>
    <property type="match status" value="1"/>
</dbReference>
<comment type="caution">
    <text evidence="10">The sequence shown here is derived from an EMBL/GenBank/DDBJ whole genome shotgun (WGS) entry which is preliminary data.</text>
</comment>
<keyword evidence="6 7" id="KW-0998">Cell outer membrane</keyword>
<gene>
    <name evidence="10" type="ORF">KK062_17705</name>
</gene>
<accession>A0AAP2DZB3</accession>
<evidence type="ECO:0000256" key="1">
    <source>
        <dbReference type="ARBA" id="ARBA00004571"/>
    </source>
</evidence>
<evidence type="ECO:0000256" key="4">
    <source>
        <dbReference type="ARBA" id="ARBA00022692"/>
    </source>
</evidence>
<dbReference type="Proteomes" id="UP001319080">
    <property type="component" value="Unassembled WGS sequence"/>
</dbReference>
<evidence type="ECO:0000256" key="7">
    <source>
        <dbReference type="PROSITE-ProRule" id="PRU01360"/>
    </source>
</evidence>
<keyword evidence="8" id="KW-0732">Signal</keyword>
<feature type="chain" id="PRO_5043056269" evidence="8">
    <location>
        <begin position="22"/>
        <end position="990"/>
    </location>
</feature>
<dbReference type="EMBL" id="JAHESE010000019">
    <property type="protein sequence ID" value="MBT1710086.1"/>
    <property type="molecule type" value="Genomic_DNA"/>
</dbReference>
<dbReference type="Pfam" id="PF13715">
    <property type="entry name" value="CarbopepD_reg_2"/>
    <property type="match status" value="1"/>
</dbReference>
<sequence>MKRLITYWACCGMLLFTVAPGGVTGAPRAAIVTDVVQDGIVVRGKITSPDGEVLPGSNVVIKGTSQGTMADAEGNYTLTVPDKSTVLVFSFVGYLSEEIIVGEQSTINVALNPSLETLSEIVVMGYQTVKKSDVTGAVSSLGADRIVRIPSNDIRAALIGVPGVRVSGNDIRVRGTRSVRAGNDPLIILDGMPYYGGLNTIDPTDIASVDVLKDASSTSLYGAQGANGVIVITTKQGKEGKTVVSYDMFTGIGKANYHTYDPMNANEYVAMKREAYRAAGTWSSVEDDSKIFLGTELANMGKVDADWVGEYFERPTHWTSHTVTVSSGTPTTQYKIQINARNNDARFDGAYSNQYYANMNLDHQVAKFMKVGLAARLYYSQEKAKPDPLPLLLQMSPLMPIYNEDGSLNNDMGDPIVKNPFATESNDVYDERRESWRAFLKGYALFDITKGLTFRTNFSYNPGFYAQGLYYDQRWWGYNDARNRVETQNNRNADYMWNNVLNYKKTFNKHAIDVLGVYEIQNVEAINNSVSARDQVLAGYKWFNMGALSDSKTLGSAFTRTQMISYVGRIHYAYNDRYMATVTFRQDGASQLSKDQRWDFFPSFALAWRASEESFVQENIPVISDLKLRASYGVSGNRSIGAYATRGTLNTSFVTFNTESGEVHYPGLEPGIRPTPYLTWEKTKSLDFGIDFGIFDNRITGTIDYYKSKTYDLLNERKLPYTSGFDKAMENVGRTQNTGLEIALNAVAVSKGSFRWSVGATYYRNKEEMIELYDPRLDKDINNGWWIGQPVSGVRFDYKQAGIWQTDEADVAAIYGQKPGEVKVVDLNGDAKIDGDDRVIIGNGRPKWMGSISSTINWKNFDFTFDMYAEIGALTFDSYKATIWPGQVGRWNTVNVDYWTPENPSNRSPRPVAGQTMRYMSATAYHSNDYIDVRNITLGYTVNNALLKNAVSKLRVYATVNAPFRYWGYWREDGIQFNETQYIMGLNFQL</sequence>
<evidence type="ECO:0000256" key="3">
    <source>
        <dbReference type="ARBA" id="ARBA00022452"/>
    </source>
</evidence>
<evidence type="ECO:0000256" key="6">
    <source>
        <dbReference type="ARBA" id="ARBA00023237"/>
    </source>
</evidence>
<keyword evidence="10" id="KW-0675">Receptor</keyword>
<evidence type="ECO:0000256" key="5">
    <source>
        <dbReference type="ARBA" id="ARBA00023136"/>
    </source>
</evidence>
<dbReference type="InterPro" id="IPR036942">
    <property type="entry name" value="Beta-barrel_TonB_sf"/>
</dbReference>
<name>A0AAP2DZB3_9BACT</name>
<keyword evidence="11" id="KW-1185">Reference proteome</keyword>
<keyword evidence="3 7" id="KW-1134">Transmembrane beta strand</keyword>
<evidence type="ECO:0000256" key="8">
    <source>
        <dbReference type="SAM" id="SignalP"/>
    </source>
</evidence>
<organism evidence="10 11">
    <name type="scientific">Dawidia cretensis</name>
    <dbReference type="NCBI Taxonomy" id="2782350"/>
    <lineage>
        <taxon>Bacteria</taxon>
        <taxon>Pseudomonadati</taxon>
        <taxon>Bacteroidota</taxon>
        <taxon>Cytophagia</taxon>
        <taxon>Cytophagales</taxon>
        <taxon>Chryseotaleaceae</taxon>
        <taxon>Dawidia</taxon>
    </lineage>
</organism>
<dbReference type="GO" id="GO:0009279">
    <property type="term" value="C:cell outer membrane"/>
    <property type="evidence" value="ECO:0007669"/>
    <property type="project" value="UniProtKB-SubCell"/>
</dbReference>
<proteinExistence type="inferred from homology"/>
<dbReference type="SUPFAM" id="SSF56935">
    <property type="entry name" value="Porins"/>
    <property type="match status" value="1"/>
</dbReference>
<evidence type="ECO:0000313" key="10">
    <source>
        <dbReference type="EMBL" id="MBT1710086.1"/>
    </source>
</evidence>
<dbReference type="InterPro" id="IPR008969">
    <property type="entry name" value="CarboxyPept-like_regulatory"/>
</dbReference>
<dbReference type="Gene3D" id="2.60.40.1120">
    <property type="entry name" value="Carboxypeptidase-like, regulatory domain"/>
    <property type="match status" value="1"/>
</dbReference>
<evidence type="ECO:0000259" key="9">
    <source>
        <dbReference type="Pfam" id="PF07715"/>
    </source>
</evidence>
<comment type="similarity">
    <text evidence="7">Belongs to the TonB-dependent receptor family.</text>
</comment>
<feature type="signal peptide" evidence="8">
    <location>
        <begin position="1"/>
        <end position="21"/>
    </location>
</feature>
<dbReference type="SUPFAM" id="SSF49464">
    <property type="entry name" value="Carboxypeptidase regulatory domain-like"/>
    <property type="match status" value="1"/>
</dbReference>
<reference evidence="10 11" key="1">
    <citation type="submission" date="2021-05" db="EMBL/GenBank/DDBJ databases">
        <title>A Polyphasic approach of four new species of the genus Ohtaekwangia: Ohtaekwangia histidinii sp. nov., Ohtaekwangia cretensis sp. nov., Ohtaekwangia indiensis sp. nov., Ohtaekwangia reichenbachii sp. nov. from diverse environment.</title>
        <authorList>
            <person name="Octaviana S."/>
        </authorList>
    </citation>
    <scope>NUCLEOTIDE SEQUENCE [LARGE SCALE GENOMIC DNA]</scope>
    <source>
        <strain evidence="10 11">PWU5</strain>
    </source>
</reference>
<feature type="domain" description="TonB-dependent receptor plug" evidence="9">
    <location>
        <begin position="131"/>
        <end position="229"/>
    </location>
</feature>